<dbReference type="EMBL" id="LAZR01000971">
    <property type="protein sequence ID" value="KKN53446.1"/>
    <property type="molecule type" value="Genomic_DNA"/>
</dbReference>
<organism evidence="1">
    <name type="scientific">marine sediment metagenome</name>
    <dbReference type="NCBI Taxonomy" id="412755"/>
    <lineage>
        <taxon>unclassified sequences</taxon>
        <taxon>metagenomes</taxon>
        <taxon>ecological metagenomes</taxon>
    </lineage>
</organism>
<dbReference type="AlphaFoldDB" id="A0A0F9TWA6"/>
<reference evidence="1" key="1">
    <citation type="journal article" date="2015" name="Nature">
        <title>Complex archaea that bridge the gap between prokaryotes and eukaryotes.</title>
        <authorList>
            <person name="Spang A."/>
            <person name="Saw J.H."/>
            <person name="Jorgensen S.L."/>
            <person name="Zaremba-Niedzwiedzka K."/>
            <person name="Martijn J."/>
            <person name="Lind A.E."/>
            <person name="van Eijk R."/>
            <person name="Schleper C."/>
            <person name="Guy L."/>
            <person name="Ettema T.J."/>
        </authorList>
    </citation>
    <scope>NUCLEOTIDE SEQUENCE</scope>
</reference>
<comment type="caution">
    <text evidence="1">The sequence shown here is derived from an EMBL/GenBank/DDBJ whole genome shotgun (WGS) entry which is preliminary data.</text>
</comment>
<evidence type="ECO:0008006" key="2">
    <source>
        <dbReference type="Google" id="ProtNLM"/>
    </source>
</evidence>
<protein>
    <recommendedName>
        <fullName evidence="2">Large polyvalent protein associated domain-containing protein</fullName>
    </recommendedName>
</protein>
<sequence>MSDPTAFEQFVQRERGGEQAIDPVKNFSRSLYHSLVTSTKSNLSFLTSTDDADKRLASDVLRRSMEEEPTRPGISGFLGQTLGGIAPTGLAVLGSVAFPPAAPFLTASVLTYYATQAAGAGRRAVFEYETESGKQLSGLGEAAVAAGYGGVVFIAEKVGLKALRGIADDLAPVALTRIAQAWMKGNAKNTTKVIFKEISKVQGGAAIIEGFEEGAEQLMTNGIDAFYNEKGRNIEAIFENVPSSMAAGAVGGFLIGGLVMGAHAPKTINEAIAEEEFKLNTKESLKSLAPNITDEQADAAMVMFDGSAAHQKRRVSEFFAGFVKGEGERKAPALTTILEDGRALIRIYDSERVDIAVVMNQIGHVFRQNLDAEQKVAMEDWVGVKDGNWTRAADNKFARGFERWLRQGKPRGMKEIAPVYKEFRNWFSEIYTKIKGSPIDFRLTNIANEVFSTITGANLQTVNDNPIPWMAKMTALAKSWSNRFVHAVDVQKSFDNTLLHLTGKEGKSETGINVKTHTSFQVAVVNEGMNFVEKLSKLGKEFKISKKETLRILRKLPLIYETPSSYRTLNNADRKIMSKAKIMLDEFFESYRLQYNEFLGTEGKEFGFIQHLTRQIEEKIQEARDEQDVAAYNELLVKLAKTKDAKYVHIPFRLWFERFIKDNPRGGLKALKLFADKERVTFKIQDLIDAQVITEEDVNIADIIFSYTKRAGRDLATLRVIDSALREKMAIRKKGAVKLDFSTDVYVEPPKSAPIFKGLRVHRELAEWIEDMTAHSDKVDVMSKFMNVTKMAAFGNPLFLPMYDIIQGVMLGSFSIIQPIRTARNLKAAIKDWYNHTAEWSRARKLGLTSTPFVNRYLSDKEMFKAALEHGRTWMADVKLLATPAMLKGIYNISWRIAWTMDGIIRQTSYRYLTGLKDKDGNRKFSDSEAAQLAAKYHGDYAGVPARTRRLLNKVFFTPTFKIAMGKLYKSMIQDSLVAAKAMSKGDFKLTNTAEDVKINARALINTVAILGAWDILMRSLGFEPDEFGRRYIRQTDTDEGPKELVITWSGPHNLFLKYLNRAKTALGPDKQNPALHFFLSNKWEIHPLWRTLSAALQNEKETGERIYNVSDSMYVKTLKQMSYSVVQIAAIIRFAAQQVSGEELGLKQERELLGENIGKAFEMLSRPFTFTYTRTIKEQRVQRQAQSLITALKEEMTRAAIDGEPLPQENIDRMIKRINLVLEQLQD</sequence>
<evidence type="ECO:0000313" key="1">
    <source>
        <dbReference type="EMBL" id="KKN53446.1"/>
    </source>
</evidence>
<gene>
    <name evidence="1" type="ORF">LCGC14_0602300</name>
</gene>
<accession>A0A0F9TWA6</accession>
<proteinExistence type="predicted"/>
<name>A0A0F9TWA6_9ZZZZ</name>